<dbReference type="PANTHER" id="PTHR48207">
    <property type="entry name" value="SUCCINATE--HYDROXYMETHYLGLUTARATE COA-TRANSFERASE"/>
    <property type="match status" value="1"/>
</dbReference>
<dbReference type="PANTHER" id="PTHR48207:SF3">
    <property type="entry name" value="SUCCINATE--HYDROXYMETHYLGLUTARATE COA-TRANSFERASE"/>
    <property type="match status" value="1"/>
</dbReference>
<dbReference type="InterPro" id="IPR050483">
    <property type="entry name" value="CoA-transferase_III_domain"/>
</dbReference>
<name>A0A6B0TZE2_9RHOB</name>
<protein>
    <submittedName>
        <fullName evidence="3">CoA transferase</fullName>
    </submittedName>
</protein>
<gene>
    <name evidence="3" type="ORF">GSH16_15115</name>
</gene>
<dbReference type="SUPFAM" id="SSF89796">
    <property type="entry name" value="CoA-transferase family III (CaiB/BaiF)"/>
    <property type="match status" value="1"/>
</dbReference>
<dbReference type="Proteomes" id="UP000436016">
    <property type="component" value="Unassembled WGS sequence"/>
</dbReference>
<keyword evidence="1 3" id="KW-0808">Transferase</keyword>
<organism evidence="3 4">
    <name type="scientific">Oceanomicrobium pacificus</name>
    <dbReference type="NCBI Taxonomy" id="2692916"/>
    <lineage>
        <taxon>Bacteria</taxon>
        <taxon>Pseudomonadati</taxon>
        <taxon>Pseudomonadota</taxon>
        <taxon>Alphaproteobacteria</taxon>
        <taxon>Rhodobacterales</taxon>
        <taxon>Paracoccaceae</taxon>
        <taxon>Oceanomicrobium</taxon>
    </lineage>
</organism>
<dbReference type="InterPro" id="IPR023606">
    <property type="entry name" value="CoA-Trfase_III_dom_1_sf"/>
</dbReference>
<reference evidence="3 4" key="1">
    <citation type="submission" date="2019-12" db="EMBL/GenBank/DDBJ databases">
        <title>Strain KN286 was isolated from seawater, which was collected from Caroline Seamount in the tropical western Pacific.</title>
        <authorList>
            <person name="Wang Q."/>
        </authorList>
    </citation>
    <scope>NUCLEOTIDE SEQUENCE [LARGE SCALE GENOMIC DNA]</scope>
    <source>
        <strain evidence="3 4">KN286</strain>
    </source>
</reference>
<dbReference type="EMBL" id="WUWG01000008">
    <property type="protein sequence ID" value="MXU66778.1"/>
    <property type="molecule type" value="Genomic_DNA"/>
</dbReference>
<dbReference type="RefSeq" id="WP_160856450.1">
    <property type="nucleotide sequence ID" value="NZ_WUWG01000008.1"/>
</dbReference>
<dbReference type="Gene3D" id="3.30.1540.10">
    <property type="entry name" value="formyl-coa transferase, domain 3"/>
    <property type="match status" value="1"/>
</dbReference>
<dbReference type="InterPro" id="IPR044855">
    <property type="entry name" value="CoA-Trfase_III_dom3_sf"/>
</dbReference>
<feature type="region of interest" description="Disordered" evidence="2">
    <location>
        <begin position="359"/>
        <end position="402"/>
    </location>
</feature>
<evidence type="ECO:0000256" key="1">
    <source>
        <dbReference type="ARBA" id="ARBA00022679"/>
    </source>
</evidence>
<dbReference type="Pfam" id="PF02515">
    <property type="entry name" value="CoA_transf_3"/>
    <property type="match status" value="1"/>
</dbReference>
<dbReference type="Gene3D" id="3.40.50.10540">
    <property type="entry name" value="Crotonobetainyl-coa:carnitine coa-transferase, domain 1"/>
    <property type="match status" value="1"/>
</dbReference>
<evidence type="ECO:0000256" key="2">
    <source>
        <dbReference type="SAM" id="MobiDB-lite"/>
    </source>
</evidence>
<dbReference type="InterPro" id="IPR003673">
    <property type="entry name" value="CoA-Trfase_fam_III"/>
</dbReference>
<keyword evidence="4" id="KW-1185">Reference proteome</keyword>
<sequence>MQAPLNGIRVLELARVLAGPWIGQTLADLGADVIKVEAPGGDETRGWGPPFAEDGTAAYYHSCNRNKRSIALDFCDPDDLALVRDLARSADVLIENFKVGGLAKFGLDYATLSAETPGLVYCSVTGFGQDGPDAGRAGYDFIIQAMSGIMDITGEPDGPPTKPGVAYADIFTGLYGTIAVQAALRARDATGRGTHIDMALMDAQMGVLANQAANYFVSGRSPKRLGNSHPNIVPYQTFEAADGPFVIACGNDGQFARLSREMGKDWAADPRFARNADRVTHRAELVALIAAEVASLSRDALMALLDRAGVPGSPIRTIAEAFDTEQARHRGMAVPRPDDAPEGAPATMVRNPIRFSAHDLARPQPAPMLDADGPEIRAALRRRAGEKDAAPGWPERPTRSGR</sequence>
<accession>A0A6B0TZE2</accession>
<evidence type="ECO:0000313" key="3">
    <source>
        <dbReference type="EMBL" id="MXU66778.1"/>
    </source>
</evidence>
<comment type="caution">
    <text evidence="3">The sequence shown here is derived from an EMBL/GenBank/DDBJ whole genome shotgun (WGS) entry which is preliminary data.</text>
</comment>
<proteinExistence type="predicted"/>
<evidence type="ECO:0000313" key="4">
    <source>
        <dbReference type="Proteomes" id="UP000436016"/>
    </source>
</evidence>
<dbReference type="GO" id="GO:0008410">
    <property type="term" value="F:CoA-transferase activity"/>
    <property type="evidence" value="ECO:0007669"/>
    <property type="project" value="TreeGrafter"/>
</dbReference>
<dbReference type="AlphaFoldDB" id="A0A6B0TZE2"/>